<name>A0ABS3BPF9_9BACT</name>
<keyword evidence="2" id="KW-1185">Reference proteome</keyword>
<accession>A0ABS3BPF9</accession>
<dbReference type="EMBL" id="JAFKCW010000001">
    <property type="protein sequence ID" value="MBN7800136.1"/>
    <property type="molecule type" value="Genomic_DNA"/>
</dbReference>
<comment type="caution">
    <text evidence="1">The sequence shown here is derived from an EMBL/GenBank/DDBJ whole genome shotgun (WGS) entry which is preliminary data.</text>
</comment>
<organism evidence="1 2">
    <name type="scientific">Algoriphagus aestuariicola</name>
    <dbReference type="NCBI Taxonomy" id="1852016"/>
    <lineage>
        <taxon>Bacteria</taxon>
        <taxon>Pseudomonadati</taxon>
        <taxon>Bacteroidota</taxon>
        <taxon>Cytophagia</taxon>
        <taxon>Cytophagales</taxon>
        <taxon>Cyclobacteriaceae</taxon>
        <taxon>Algoriphagus</taxon>
    </lineage>
</organism>
<dbReference type="RefSeq" id="WP_206568095.1">
    <property type="nucleotide sequence ID" value="NZ_JAFKCW010000001.1"/>
</dbReference>
<gene>
    <name evidence="1" type="ORF">J0A67_04645</name>
</gene>
<proteinExistence type="predicted"/>
<evidence type="ECO:0000313" key="2">
    <source>
        <dbReference type="Proteomes" id="UP000664698"/>
    </source>
</evidence>
<protein>
    <submittedName>
        <fullName evidence="1">Uncharacterized protein</fullName>
    </submittedName>
</protein>
<dbReference type="Proteomes" id="UP000664698">
    <property type="component" value="Unassembled WGS sequence"/>
</dbReference>
<evidence type="ECO:0000313" key="1">
    <source>
        <dbReference type="EMBL" id="MBN7800136.1"/>
    </source>
</evidence>
<reference evidence="1 2" key="1">
    <citation type="submission" date="2021-03" db="EMBL/GenBank/DDBJ databases">
        <title>novel species isolated from a fishpond in China.</title>
        <authorList>
            <person name="Lu H."/>
            <person name="Cai Z."/>
        </authorList>
    </citation>
    <scope>NUCLEOTIDE SEQUENCE [LARGE SCALE GENOMIC DNA]</scope>
    <source>
        <strain evidence="1 2">JCM 31546</strain>
    </source>
</reference>
<sequence length="541" mass="58204">MKINTHADKTSEPISQAVVNSLPKQQSSGESAFKLVDNRPEAIAQRKLQEAINNNPRRVQQLKANPQVAKNNPQIKQLRDYQAMADNFASQTVQGKENLADGGWTGDKNTQLRQSPAASGNIVQCYGQIRFANLASDAKYQTKGAAIIAALQATPNIQNFLANKNAVITLESDPQLASVRVRDDQVQITLSPWFFEQESRGRILGMLAHEFGVHPLADEALTGPEQAQETLDITNNTAFPTGIPGHPGHTITPGAAGQTDHVFAAVAGQPRFISYQQTAYQMANAMYLRSLAPGGDVTGAHVTDQIMTYLSDIAMILATNDHRGQIVLEPQRTADAFNHLRTGWLAFVGGQPNGAALTGLTPGAKSKGDVLGEVTGMMGKFILSIGTGSKDNSQIEQTKTGLFNPTYADLTNAQTGVLADHNLNLQPKNSGAPTPSFLDALDDVTGNAAGHNRLQARANIFAHRPDPDPATDAALGRLFVNLTNNTLESPISSDNLHYLAVFLNLKIRIVKANGQMEVKGNGVRCTLLEVAKPALHYRFAT</sequence>